<accession>A0A9Q0AN14</accession>
<sequence length="312" mass="34110">MSAWDVKGKVAIVTGGGSGINHAFVEVLLDAGCSVVVADINLRPEAEATLAKYPHPPQKEGSPSVVFKKTDQSNWAQLSELLEFTLKQFGRYELVCPGAGIWEPPSSNFWIPAGTSDIAKDDPQAAVGQWYTFAVNTTGPLRLAQLAFKYWIDNKIQGNLLLVASMGGYCETVGTPLYYASKAALLSATKSFAQMRQRLGIRVSAVCPGPCYTPLFLQEWAAPKVRPTDFTMTPKQCAETMLKIAQDAEYGDGQIVEVMMMGTRAEPRLNVRLVPYERLLPEGVGTLGDDNNIIKEEEKLWAHLPVNGMTPL</sequence>
<evidence type="ECO:0000256" key="2">
    <source>
        <dbReference type="ARBA" id="ARBA00023002"/>
    </source>
</evidence>
<dbReference type="EMBL" id="JAFIMR010000021">
    <property type="protein sequence ID" value="KAI1865706.1"/>
    <property type="molecule type" value="Genomic_DNA"/>
</dbReference>
<comment type="similarity">
    <text evidence="1">Belongs to the short-chain dehydrogenases/reductases (SDR) family.</text>
</comment>
<dbReference type="PANTHER" id="PTHR44229:SF4">
    <property type="entry name" value="15-HYDROXYPROSTAGLANDIN DEHYDROGENASE [NAD(+)]"/>
    <property type="match status" value="1"/>
</dbReference>
<dbReference type="Pfam" id="PF00106">
    <property type="entry name" value="adh_short"/>
    <property type="match status" value="1"/>
</dbReference>
<protein>
    <submittedName>
        <fullName evidence="3">Uncharacterized protein</fullName>
    </submittedName>
</protein>
<keyword evidence="4" id="KW-1185">Reference proteome</keyword>
<keyword evidence="2" id="KW-0560">Oxidoreductase</keyword>
<evidence type="ECO:0000313" key="3">
    <source>
        <dbReference type="EMBL" id="KAI1865706.1"/>
    </source>
</evidence>
<organism evidence="3 4">
    <name type="scientific">Neoarthrinium moseri</name>
    <dbReference type="NCBI Taxonomy" id="1658444"/>
    <lineage>
        <taxon>Eukaryota</taxon>
        <taxon>Fungi</taxon>
        <taxon>Dikarya</taxon>
        <taxon>Ascomycota</taxon>
        <taxon>Pezizomycotina</taxon>
        <taxon>Sordariomycetes</taxon>
        <taxon>Xylariomycetidae</taxon>
        <taxon>Amphisphaeriales</taxon>
        <taxon>Apiosporaceae</taxon>
        <taxon>Neoarthrinium</taxon>
    </lineage>
</organism>
<evidence type="ECO:0000313" key="4">
    <source>
        <dbReference type="Proteomes" id="UP000829685"/>
    </source>
</evidence>
<dbReference type="AlphaFoldDB" id="A0A9Q0AN14"/>
<dbReference type="Gene3D" id="3.40.50.720">
    <property type="entry name" value="NAD(P)-binding Rossmann-like Domain"/>
    <property type="match status" value="1"/>
</dbReference>
<proteinExistence type="inferred from homology"/>
<comment type="caution">
    <text evidence="3">The sequence shown here is derived from an EMBL/GenBank/DDBJ whole genome shotgun (WGS) entry which is preliminary data.</text>
</comment>
<dbReference type="GO" id="GO:0005737">
    <property type="term" value="C:cytoplasm"/>
    <property type="evidence" value="ECO:0007669"/>
    <property type="project" value="TreeGrafter"/>
</dbReference>
<name>A0A9Q0AN14_9PEZI</name>
<dbReference type="InterPro" id="IPR036291">
    <property type="entry name" value="NAD(P)-bd_dom_sf"/>
</dbReference>
<reference evidence="3" key="1">
    <citation type="submission" date="2021-03" db="EMBL/GenBank/DDBJ databases">
        <title>Revisited historic fungal species revealed as producer of novel bioactive compounds through whole genome sequencing and comparative genomics.</title>
        <authorList>
            <person name="Vignolle G.A."/>
            <person name="Hochenegger N."/>
            <person name="Mach R.L."/>
            <person name="Mach-Aigner A.R."/>
            <person name="Javad Rahimi M."/>
            <person name="Salim K.A."/>
            <person name="Chan C.M."/>
            <person name="Lim L.B.L."/>
            <person name="Cai F."/>
            <person name="Druzhinina I.S."/>
            <person name="U'Ren J.M."/>
            <person name="Derntl C."/>
        </authorList>
    </citation>
    <scope>NUCLEOTIDE SEQUENCE</scope>
    <source>
        <strain evidence="3">TUCIM 5799</strain>
    </source>
</reference>
<gene>
    <name evidence="3" type="ORF">JX265_008029</name>
</gene>
<evidence type="ECO:0000256" key="1">
    <source>
        <dbReference type="ARBA" id="ARBA00006484"/>
    </source>
</evidence>
<dbReference type="PANTHER" id="PTHR44229">
    <property type="entry name" value="15-HYDROXYPROSTAGLANDIN DEHYDROGENASE [NAD(+)]"/>
    <property type="match status" value="1"/>
</dbReference>
<dbReference type="SUPFAM" id="SSF51735">
    <property type="entry name" value="NAD(P)-binding Rossmann-fold domains"/>
    <property type="match status" value="1"/>
</dbReference>
<dbReference type="OrthoDB" id="5296at2759"/>
<dbReference type="PRINTS" id="PR00081">
    <property type="entry name" value="GDHRDH"/>
</dbReference>
<dbReference type="InterPro" id="IPR002347">
    <property type="entry name" value="SDR_fam"/>
</dbReference>
<dbReference type="Proteomes" id="UP000829685">
    <property type="component" value="Unassembled WGS sequence"/>
</dbReference>
<dbReference type="GO" id="GO:0016616">
    <property type="term" value="F:oxidoreductase activity, acting on the CH-OH group of donors, NAD or NADP as acceptor"/>
    <property type="evidence" value="ECO:0007669"/>
    <property type="project" value="TreeGrafter"/>
</dbReference>